<name>A0A127AX37_9CAUD</name>
<dbReference type="KEGG" id="vg:29125193"/>
<reference evidence="2 3" key="1">
    <citation type="submission" date="2015-08" db="EMBL/GenBank/DDBJ databases">
        <authorList>
            <person name="Babu N.S."/>
            <person name="Beckwith C.J."/>
            <person name="Beseler K.G."/>
            <person name="Brison A."/>
            <person name="Carone J.V."/>
            <person name="Caskin T.P."/>
            <person name="Diamond M."/>
            <person name="Durham M.E."/>
            <person name="Foxe J.M."/>
            <person name="Go M."/>
            <person name="Henderson B.A."/>
            <person name="Jones I.B."/>
            <person name="McGettigan J.A."/>
            <person name="Micheletti S.J."/>
            <person name="Nasrallah M.E."/>
            <person name="Ortiz D."/>
            <person name="Piller C.R."/>
            <person name="Privatt S.R."/>
            <person name="Schneider S.L."/>
            <person name="Sharp S."/>
            <person name="Smith T.C."/>
            <person name="Stanton J.D."/>
            <person name="Ullery H.E."/>
            <person name="Wilson R.J."/>
            <person name="Serrano M.G."/>
            <person name="Buck G."/>
            <person name="Lee V."/>
            <person name="Wang Y."/>
            <person name="Carvalho R."/>
            <person name="Voegtly L."/>
            <person name="Shi R."/>
            <person name="Duckworth R."/>
            <person name="Johnson A."/>
            <person name="Loviza R."/>
            <person name="Walstead R."/>
            <person name="Shah Z."/>
            <person name="Kiflezghi M."/>
            <person name="Wade K."/>
            <person name="Ball S.L."/>
            <person name="Bradley K.W."/>
            <person name="Asai D.J."/>
            <person name="Bowman C.A."/>
            <person name="Russell D.A."/>
            <person name="Pope W.H."/>
            <person name="Jacobs-Sera D."/>
            <person name="Hendrix R.W."/>
            <person name="Hatfull G.F."/>
        </authorList>
    </citation>
    <scope>NUCLEOTIDE SEQUENCE [LARGE SCALE GENOMIC DNA]</scope>
</reference>
<keyword evidence="3" id="KW-1185">Reference proteome</keyword>
<protein>
    <submittedName>
        <fullName evidence="2">Uncharacterized protein</fullName>
    </submittedName>
</protein>
<gene>
    <name evidence="2" type="ORF">SP15_025</name>
</gene>
<accession>A0A127AX37</accession>
<feature type="compositionally biased region" description="Basic and acidic residues" evidence="1">
    <location>
        <begin position="66"/>
        <end position="92"/>
    </location>
</feature>
<evidence type="ECO:0000256" key="1">
    <source>
        <dbReference type="SAM" id="MobiDB-lite"/>
    </source>
</evidence>
<sequence>MPITFLRENEEVIMQEDKWVTVTKGSSPLKGRHLLLDDKGNIKGGNVPKHVQDKMKGGKVSKGGSSKKDYKDMSDDEKKSMGDSRRKHFRDGIDKEAKKALSTPATDDKVYSGKKTIKRYTVPEENFGLGHSGLGSERYAKAIADVKMAAKDLTTKMQKKYPGAKVEFEANARSTGIGAGGVMYKNPTFKVKGVPHEDPLHNNALKILAAHLSKADNNSNAIGKSLGVHW</sequence>
<evidence type="ECO:0000313" key="2">
    <source>
        <dbReference type="EMBL" id="AMM44824.1"/>
    </source>
</evidence>
<dbReference type="Proteomes" id="UP000203261">
    <property type="component" value="Segment"/>
</dbReference>
<dbReference type="GeneID" id="29125193"/>
<organism evidence="2 3">
    <name type="scientific">Bacillus phage SP-15</name>
    <dbReference type="NCBI Taxonomy" id="1792032"/>
    <lineage>
        <taxon>Viruses</taxon>
        <taxon>Duplodnaviria</taxon>
        <taxon>Heunggongvirae</taxon>
        <taxon>Uroviricota</taxon>
        <taxon>Caudoviricetes</taxon>
        <taxon>Thornevirus</taxon>
        <taxon>Thornevirus SP15</taxon>
    </lineage>
</organism>
<evidence type="ECO:0000313" key="3">
    <source>
        <dbReference type="Proteomes" id="UP000203261"/>
    </source>
</evidence>
<proteinExistence type="predicted"/>
<feature type="region of interest" description="Disordered" evidence="1">
    <location>
        <begin position="36"/>
        <end position="92"/>
    </location>
</feature>
<dbReference type="RefSeq" id="YP_009302413.1">
    <property type="nucleotide sequence ID" value="NC_031245.1"/>
</dbReference>
<dbReference type="EMBL" id="KT624200">
    <property type="protein sequence ID" value="AMM44824.1"/>
    <property type="molecule type" value="Genomic_DNA"/>
</dbReference>